<gene>
    <name evidence="1" type="ORF">NFRAN_2981</name>
</gene>
<protein>
    <recommendedName>
        <fullName evidence="3">ArnR1-like winged helix-turn-helix domain-containing protein</fullName>
    </recommendedName>
</protein>
<dbReference type="GeneID" id="39422087"/>
<evidence type="ECO:0000313" key="2">
    <source>
        <dbReference type="Proteomes" id="UP000294299"/>
    </source>
</evidence>
<dbReference type="Proteomes" id="UP000294299">
    <property type="component" value="Chromosome NFRAN"/>
</dbReference>
<dbReference type="InterPro" id="IPR036388">
    <property type="entry name" value="WH-like_DNA-bd_sf"/>
</dbReference>
<proteinExistence type="predicted"/>
<evidence type="ECO:0000313" key="1">
    <source>
        <dbReference type="EMBL" id="VFJ15304.1"/>
    </source>
</evidence>
<evidence type="ECO:0008006" key="3">
    <source>
        <dbReference type="Google" id="ProtNLM"/>
    </source>
</evidence>
<dbReference type="AlphaFoldDB" id="A0A484IC19"/>
<dbReference type="KEGG" id="nfn:NFRAN_2981"/>
<dbReference type="OrthoDB" id="7138at2157"/>
<name>A0A484IC19_9ARCH</name>
<accession>A0A484IC19</accession>
<keyword evidence="2" id="KW-1185">Reference proteome</keyword>
<organism evidence="1 2">
    <name type="scientific">Candidatus Nitrosocosmicus franklandianus</name>
    <dbReference type="NCBI Taxonomy" id="1798806"/>
    <lineage>
        <taxon>Archaea</taxon>
        <taxon>Nitrososphaerota</taxon>
        <taxon>Nitrososphaeria</taxon>
        <taxon>Nitrososphaerales</taxon>
        <taxon>Nitrososphaeraceae</taxon>
        <taxon>Candidatus Nitrosocosmicus</taxon>
    </lineage>
</organism>
<dbReference type="RefSeq" id="WP_134485267.1">
    <property type="nucleotide sequence ID" value="NZ_LR216287.1"/>
</dbReference>
<dbReference type="EMBL" id="LR216287">
    <property type="protein sequence ID" value="VFJ15304.1"/>
    <property type="molecule type" value="Genomic_DNA"/>
</dbReference>
<reference evidence="1 2" key="1">
    <citation type="submission" date="2019-02" db="EMBL/GenBank/DDBJ databases">
        <authorList>
            <person name="Lehtovirta-Morley E L."/>
        </authorList>
    </citation>
    <scope>NUCLEOTIDE SEQUENCE [LARGE SCALE GENOMIC DNA]</scope>
    <source>
        <strain evidence="1">NFRAN1</strain>
    </source>
</reference>
<sequence>MRDANLIKIMIEERALVKLIKTIGEKEYSTRDLLKKLGAYGYGHKLLIKAEDKGLVERSNVKNKTYNKLTKEGKKIIRLAKEIGV</sequence>
<dbReference type="Gene3D" id="1.10.10.10">
    <property type="entry name" value="Winged helix-like DNA-binding domain superfamily/Winged helix DNA-binding domain"/>
    <property type="match status" value="1"/>
</dbReference>